<comment type="caution">
    <text evidence="1">The sequence shown here is derived from an EMBL/GenBank/DDBJ whole genome shotgun (WGS) entry which is preliminary data.</text>
</comment>
<reference evidence="1" key="1">
    <citation type="journal article" date="2014" name="Front. Microbiol.">
        <title>High frequency of phylogenetically diverse reductive dehalogenase-homologous genes in deep subseafloor sedimentary metagenomes.</title>
        <authorList>
            <person name="Kawai M."/>
            <person name="Futagami T."/>
            <person name="Toyoda A."/>
            <person name="Takaki Y."/>
            <person name="Nishi S."/>
            <person name="Hori S."/>
            <person name="Arai W."/>
            <person name="Tsubouchi T."/>
            <person name="Morono Y."/>
            <person name="Uchiyama I."/>
            <person name="Ito T."/>
            <person name="Fujiyama A."/>
            <person name="Inagaki F."/>
            <person name="Takami H."/>
        </authorList>
    </citation>
    <scope>NUCLEOTIDE SEQUENCE</scope>
    <source>
        <strain evidence="1">Expedition CK06-06</strain>
    </source>
</reference>
<dbReference type="AlphaFoldDB" id="X1RDY7"/>
<feature type="non-terminal residue" evidence="1">
    <location>
        <position position="1"/>
    </location>
</feature>
<dbReference type="EMBL" id="BARW01004270">
    <property type="protein sequence ID" value="GAI61365.1"/>
    <property type="molecule type" value="Genomic_DNA"/>
</dbReference>
<proteinExistence type="predicted"/>
<evidence type="ECO:0000313" key="1">
    <source>
        <dbReference type="EMBL" id="GAI61365.1"/>
    </source>
</evidence>
<accession>X1RDY7</accession>
<name>X1RDY7_9ZZZZ</name>
<protein>
    <submittedName>
        <fullName evidence="1">Uncharacterized protein</fullName>
    </submittedName>
</protein>
<organism evidence="1">
    <name type="scientific">marine sediment metagenome</name>
    <dbReference type="NCBI Taxonomy" id="412755"/>
    <lineage>
        <taxon>unclassified sequences</taxon>
        <taxon>metagenomes</taxon>
        <taxon>ecological metagenomes</taxon>
    </lineage>
</organism>
<gene>
    <name evidence="1" type="ORF">S12H4_10138</name>
</gene>
<sequence>QPIGVPGELIITGVMKCYMKIEICLTQINQI</sequence>